<name>A0A5C1AC27_9BACT</name>
<feature type="transmembrane region" description="Helical" evidence="7">
    <location>
        <begin position="12"/>
        <end position="29"/>
    </location>
</feature>
<feature type="domain" description="MotA/TolQ/ExbB proton channel" evidence="8">
    <location>
        <begin position="80"/>
        <end position="145"/>
    </location>
</feature>
<feature type="transmembrane region" description="Helical" evidence="7">
    <location>
        <begin position="49"/>
        <end position="69"/>
    </location>
</feature>
<evidence type="ECO:0000256" key="6">
    <source>
        <dbReference type="RuleBase" id="RU004057"/>
    </source>
</evidence>
<comment type="subcellular location">
    <subcellularLocation>
        <location evidence="1">Cell membrane</location>
        <topology evidence="1">Multi-pass membrane protein</topology>
    </subcellularLocation>
    <subcellularLocation>
        <location evidence="6">Membrane</location>
        <topology evidence="6">Multi-pass membrane protein</topology>
    </subcellularLocation>
</comment>
<keyword evidence="10" id="KW-1185">Reference proteome</keyword>
<protein>
    <recommendedName>
        <fullName evidence="8">MotA/TolQ/ExbB proton channel domain-containing protein</fullName>
    </recommendedName>
</protein>
<evidence type="ECO:0000313" key="10">
    <source>
        <dbReference type="Proteomes" id="UP000324974"/>
    </source>
</evidence>
<feature type="transmembrane region" description="Helical" evidence="7">
    <location>
        <begin position="131"/>
        <end position="153"/>
    </location>
</feature>
<proteinExistence type="inferred from homology"/>
<evidence type="ECO:0000256" key="7">
    <source>
        <dbReference type="SAM" id="Phobius"/>
    </source>
</evidence>
<keyword evidence="6" id="KW-0653">Protein transport</keyword>
<accession>A0A5C1AC27</accession>
<keyword evidence="4 7" id="KW-1133">Transmembrane helix</keyword>
<evidence type="ECO:0000256" key="5">
    <source>
        <dbReference type="ARBA" id="ARBA00023136"/>
    </source>
</evidence>
<evidence type="ECO:0000256" key="2">
    <source>
        <dbReference type="ARBA" id="ARBA00022475"/>
    </source>
</evidence>
<dbReference type="AlphaFoldDB" id="A0A5C1AC27"/>
<dbReference type="GO" id="GO:0005886">
    <property type="term" value="C:plasma membrane"/>
    <property type="evidence" value="ECO:0007669"/>
    <property type="project" value="UniProtKB-SubCell"/>
</dbReference>
<reference evidence="10" key="1">
    <citation type="submission" date="2019-08" db="EMBL/GenBank/DDBJ databases">
        <title>Limnoglobus roseus gen. nov., sp. nov., a novel freshwater planctomycete with a giant genome from the family Gemmataceae.</title>
        <authorList>
            <person name="Kulichevskaya I.S."/>
            <person name="Naumoff D.G."/>
            <person name="Miroshnikov K."/>
            <person name="Ivanova A."/>
            <person name="Philippov D.A."/>
            <person name="Hakobyan A."/>
            <person name="Rijpstra I.C."/>
            <person name="Sinninghe Damste J.S."/>
            <person name="Liesack W."/>
            <person name="Dedysh S.N."/>
        </authorList>
    </citation>
    <scope>NUCLEOTIDE SEQUENCE [LARGE SCALE GENOMIC DNA]</scope>
    <source>
        <strain evidence="10">PX52</strain>
    </source>
</reference>
<dbReference type="RefSeq" id="WP_149110529.1">
    <property type="nucleotide sequence ID" value="NZ_CP042425.1"/>
</dbReference>
<dbReference type="Pfam" id="PF01618">
    <property type="entry name" value="MotA_ExbB"/>
    <property type="match status" value="1"/>
</dbReference>
<dbReference type="InterPro" id="IPR002898">
    <property type="entry name" value="MotA_ExbB_proton_chnl"/>
</dbReference>
<evidence type="ECO:0000256" key="3">
    <source>
        <dbReference type="ARBA" id="ARBA00022692"/>
    </source>
</evidence>
<sequence length="185" mass="20253">MRRLWIHHVLPTLFAVVPALAGILVFVAVPADARRDYLMRLETSHIDWLILGIGLVIFLAQTYLAWQAMKWAETDFNTGPDKWLSHLSQAAEWFPLLGLIGTVAAILQTFSSITPTSTPTPQDIIRKYAPAITATGSGLFMALLNILPTWVVAMGRDLIRSLGGYPDPTPLVPLTPAETEPGGQP</sequence>
<dbReference type="Proteomes" id="UP000324974">
    <property type="component" value="Chromosome"/>
</dbReference>
<evidence type="ECO:0000256" key="1">
    <source>
        <dbReference type="ARBA" id="ARBA00004651"/>
    </source>
</evidence>
<evidence type="ECO:0000313" key="9">
    <source>
        <dbReference type="EMBL" id="QEL15747.1"/>
    </source>
</evidence>
<evidence type="ECO:0000256" key="4">
    <source>
        <dbReference type="ARBA" id="ARBA00022989"/>
    </source>
</evidence>
<organism evidence="9 10">
    <name type="scientific">Limnoglobus roseus</name>
    <dbReference type="NCBI Taxonomy" id="2598579"/>
    <lineage>
        <taxon>Bacteria</taxon>
        <taxon>Pseudomonadati</taxon>
        <taxon>Planctomycetota</taxon>
        <taxon>Planctomycetia</taxon>
        <taxon>Gemmatales</taxon>
        <taxon>Gemmataceae</taxon>
        <taxon>Limnoglobus</taxon>
    </lineage>
</organism>
<keyword evidence="5 7" id="KW-0472">Membrane</keyword>
<dbReference type="OrthoDB" id="274091at2"/>
<feature type="transmembrane region" description="Helical" evidence="7">
    <location>
        <begin position="90"/>
        <end position="111"/>
    </location>
</feature>
<gene>
    <name evidence="9" type="ORF">PX52LOC_02682</name>
</gene>
<keyword evidence="3 7" id="KW-0812">Transmembrane</keyword>
<dbReference type="EMBL" id="CP042425">
    <property type="protein sequence ID" value="QEL15747.1"/>
    <property type="molecule type" value="Genomic_DNA"/>
</dbReference>
<keyword evidence="2" id="KW-1003">Cell membrane</keyword>
<comment type="similarity">
    <text evidence="6">Belongs to the exbB/tolQ family.</text>
</comment>
<keyword evidence="6" id="KW-0813">Transport</keyword>
<dbReference type="KEGG" id="lrs:PX52LOC_02682"/>
<dbReference type="GO" id="GO:0015031">
    <property type="term" value="P:protein transport"/>
    <property type="evidence" value="ECO:0007669"/>
    <property type="project" value="UniProtKB-KW"/>
</dbReference>
<evidence type="ECO:0000259" key="8">
    <source>
        <dbReference type="Pfam" id="PF01618"/>
    </source>
</evidence>